<dbReference type="Proteomes" id="UP000288086">
    <property type="component" value="Unassembled WGS sequence"/>
</dbReference>
<comment type="caution">
    <text evidence="1">The sequence shown here is derived from an EMBL/GenBank/DDBJ whole genome shotgun (WGS) entry which is preliminary data.</text>
</comment>
<proteinExistence type="predicted"/>
<protein>
    <submittedName>
        <fullName evidence="1">Uncharacterized protein</fullName>
    </submittedName>
</protein>
<reference evidence="1 2" key="1">
    <citation type="submission" date="2017-01" db="EMBL/GenBank/DDBJ databases">
        <title>The cable genome- insights into the physiology and evolution of filamentous bacteria capable of sulfide oxidation via long distance electron transfer.</title>
        <authorList>
            <person name="Schreiber L."/>
            <person name="Bjerg J.T."/>
            <person name="Boggild A."/>
            <person name="Van De Vossenberg J."/>
            <person name="Meysman F."/>
            <person name="Nielsen L.P."/>
            <person name="Schramm A."/>
            <person name="Kjeldsen K.U."/>
        </authorList>
    </citation>
    <scope>NUCLEOTIDE SEQUENCE [LARGE SCALE GENOMIC DNA]</scope>
    <source>
        <strain evidence="1">A1</strain>
    </source>
</reference>
<name>A0A3S3QW34_9BACT</name>
<evidence type="ECO:0000313" key="2">
    <source>
        <dbReference type="Proteomes" id="UP000288086"/>
    </source>
</evidence>
<gene>
    <name evidence="1" type="ORF">VT98_10662</name>
</gene>
<sequence>MSIPKITNRNNALVCLGIVYPGYCPWNIDGFVSCSVASSETECRNVLGVGMSNLDKPVPRKKLWWICENTSLCSTMELSDSLTNNPVDKKN</sequence>
<evidence type="ECO:0000313" key="1">
    <source>
        <dbReference type="EMBL" id="RWX49251.1"/>
    </source>
</evidence>
<dbReference type="AlphaFoldDB" id="A0A3S3QW34"/>
<accession>A0A3S3QW34</accession>
<dbReference type="EMBL" id="MTKP01000066">
    <property type="protein sequence ID" value="RWX49251.1"/>
    <property type="molecule type" value="Genomic_DNA"/>
</dbReference>
<organism evidence="1 2">
    <name type="scientific">Candidatus Electrothrix communis</name>
    <dbReference type="NCBI Taxonomy" id="1859133"/>
    <lineage>
        <taxon>Bacteria</taxon>
        <taxon>Pseudomonadati</taxon>
        <taxon>Thermodesulfobacteriota</taxon>
        <taxon>Desulfobulbia</taxon>
        <taxon>Desulfobulbales</taxon>
        <taxon>Desulfobulbaceae</taxon>
        <taxon>Candidatus Electrothrix</taxon>
    </lineage>
</organism>
<keyword evidence="2" id="KW-1185">Reference proteome</keyword>